<comment type="caution">
    <text evidence="2">The sequence shown here is derived from an EMBL/GenBank/DDBJ whole genome shotgun (WGS) entry which is preliminary data.</text>
</comment>
<dbReference type="EMBL" id="JBHSKP010000058">
    <property type="protein sequence ID" value="MFC5157022.1"/>
    <property type="molecule type" value="Genomic_DNA"/>
</dbReference>
<evidence type="ECO:0000256" key="1">
    <source>
        <dbReference type="SAM" id="MobiDB-lite"/>
    </source>
</evidence>
<dbReference type="Proteomes" id="UP001596160">
    <property type="component" value="Unassembled WGS sequence"/>
</dbReference>
<gene>
    <name evidence="2" type="ORF">ACFPRH_35450</name>
</gene>
<sequence length="78" mass="7960">MTRRRSLGAGTALPDPPVRDPRARTAAERAADAAWVELPAGGPAVPPGVRRRLGSGGGTDHQAAPPDPPTAPEPDHGK</sequence>
<evidence type="ECO:0000313" key="2">
    <source>
        <dbReference type="EMBL" id="MFC5157022.1"/>
    </source>
</evidence>
<accession>A0ABW0AW48</accession>
<reference evidence="3" key="1">
    <citation type="journal article" date="2019" name="Int. J. Syst. Evol. Microbiol.">
        <title>The Global Catalogue of Microorganisms (GCM) 10K type strain sequencing project: providing services to taxonomists for standard genome sequencing and annotation.</title>
        <authorList>
            <consortium name="The Broad Institute Genomics Platform"/>
            <consortium name="The Broad Institute Genome Sequencing Center for Infectious Disease"/>
            <person name="Wu L."/>
            <person name="Ma J."/>
        </authorList>
    </citation>
    <scope>NUCLEOTIDE SEQUENCE [LARGE SCALE GENOMIC DNA]</scope>
    <source>
        <strain evidence="3">PCU 266</strain>
    </source>
</reference>
<feature type="compositionally biased region" description="Low complexity" evidence="1">
    <location>
        <begin position="32"/>
        <end position="43"/>
    </location>
</feature>
<keyword evidence="3" id="KW-1185">Reference proteome</keyword>
<protein>
    <submittedName>
        <fullName evidence="2">Uncharacterized protein</fullName>
    </submittedName>
</protein>
<organism evidence="2 3">
    <name type="scientific">Streptomyces amakusaensis</name>
    <dbReference type="NCBI Taxonomy" id="67271"/>
    <lineage>
        <taxon>Bacteria</taxon>
        <taxon>Bacillati</taxon>
        <taxon>Actinomycetota</taxon>
        <taxon>Actinomycetes</taxon>
        <taxon>Kitasatosporales</taxon>
        <taxon>Streptomycetaceae</taxon>
        <taxon>Streptomyces</taxon>
    </lineage>
</organism>
<evidence type="ECO:0000313" key="3">
    <source>
        <dbReference type="Proteomes" id="UP001596160"/>
    </source>
</evidence>
<proteinExistence type="predicted"/>
<name>A0ABW0AW48_9ACTN</name>
<feature type="region of interest" description="Disordered" evidence="1">
    <location>
        <begin position="1"/>
        <end position="78"/>
    </location>
</feature>
<feature type="compositionally biased region" description="Basic and acidic residues" evidence="1">
    <location>
        <begin position="17"/>
        <end position="31"/>
    </location>
</feature>